<sequence>MFTNEAANNIYNDRRSMHYLHVTVPFYNHISHLIILQHLYSALFCFTVLSTSILRFLKLRYLLELETLKPHLFGLTVLETLHIPWKIQMLSSYDPNTVPKVRRRCEPPVSMLTREQIVDLAGRFSTVDENGCGTIPVADVQEALKIAGIDLPGFQFRELMKRYGSAKDLTFDDFQNLFIELRSVRDQEVNEWKQRIGSVTGAYTVKGLSEQSNEEIVHTIRVEEEVAFSNWINSNLCSDEDLKNLVPVKTDGRDLYHKVQDGLIICKLINLAVPDTIDERAINKRHLNTYTKLENLTLALMSAQAIGCNIVNIDGDDLSKGKPHLVLGLLWQIIRIGLFNQIDLRHVPGLFRLLQEGETLDDLRKLSPEQILIRWVNYHLAKAGLKRALTNFTTDVVDSEIYTYLLNEIAPKASNVSLYPLSLKGNIQRAAAMLNEAEKIDCREFVAPNDVAQGNYKLNLAFVANLFNKYPGLPEPGADELEIDATDETREEKMYRNWMNSMGVDPHVNWLYSDLCSGVIIFQLYDIIRPGIVNWKRVVKKFSKLKGMMDQIQNCNYAIELGKQLRFSLVGIQGKDIYDGNQTLTLALVWQLMRAYTLTVLAQCTHSGDSLATDKEIIAWVNKKLASSDRKRFIKSFQDPIISDACVVLDLIETIKPGTISYSLVKTGTAEDNLENAKYAITSGRKIGAKIYALPEDIVEVKPRMVMTVFACLMARDYMPNVKEVSSPVEPLKNHE</sequence>
<evidence type="ECO:0000313" key="8">
    <source>
        <dbReference type="Proteomes" id="UP000746747"/>
    </source>
</evidence>
<dbReference type="GO" id="GO:0005509">
    <property type="term" value="F:calcium ion binding"/>
    <property type="evidence" value="ECO:0007669"/>
    <property type="project" value="InterPro"/>
</dbReference>
<dbReference type="GO" id="GO:0032432">
    <property type="term" value="C:actin filament bundle"/>
    <property type="evidence" value="ECO:0007669"/>
    <property type="project" value="TreeGrafter"/>
</dbReference>
<dbReference type="OrthoDB" id="431378at2759"/>
<feature type="domain" description="EF-hand" evidence="6">
    <location>
        <begin position="115"/>
        <end position="150"/>
    </location>
</feature>
<gene>
    <name evidence="7" type="ORF">CJOHNSTONI_LOCUS7869</name>
</gene>
<evidence type="ECO:0000259" key="6">
    <source>
        <dbReference type="PROSITE" id="PS50222"/>
    </source>
</evidence>
<organism evidence="7 8">
    <name type="scientific">Cercopithifilaria johnstoni</name>
    <dbReference type="NCBI Taxonomy" id="2874296"/>
    <lineage>
        <taxon>Eukaryota</taxon>
        <taxon>Metazoa</taxon>
        <taxon>Ecdysozoa</taxon>
        <taxon>Nematoda</taxon>
        <taxon>Chromadorea</taxon>
        <taxon>Rhabditida</taxon>
        <taxon>Spirurina</taxon>
        <taxon>Spiruromorpha</taxon>
        <taxon>Filarioidea</taxon>
        <taxon>Onchocercidae</taxon>
        <taxon>Cercopithifilaria</taxon>
    </lineage>
</organism>
<dbReference type="CDD" id="cd21292">
    <property type="entry name" value="CH_PLS_rpt1"/>
    <property type="match status" value="1"/>
</dbReference>
<evidence type="ECO:0000256" key="3">
    <source>
        <dbReference type="ARBA" id="ARBA00022837"/>
    </source>
</evidence>
<dbReference type="FunFam" id="1.10.418.10:FF:000066">
    <property type="entry name" value="plastin-1 isoform X2"/>
    <property type="match status" value="1"/>
</dbReference>
<feature type="domain" description="Calponin-homology (CH)" evidence="5">
    <location>
        <begin position="222"/>
        <end position="338"/>
    </location>
</feature>
<dbReference type="Gene3D" id="1.10.238.10">
    <property type="entry name" value="EF-hand"/>
    <property type="match status" value="1"/>
</dbReference>
<accession>A0A8J2MC00</accession>
<dbReference type="SUPFAM" id="SSF47473">
    <property type="entry name" value="EF-hand"/>
    <property type="match status" value="1"/>
</dbReference>
<keyword evidence="2" id="KW-0677">Repeat</keyword>
<name>A0A8J2MC00_9BILA</name>
<proteinExistence type="predicted"/>
<evidence type="ECO:0000256" key="4">
    <source>
        <dbReference type="ARBA" id="ARBA00023203"/>
    </source>
</evidence>
<keyword evidence="8" id="KW-1185">Reference proteome</keyword>
<dbReference type="GO" id="GO:0005737">
    <property type="term" value="C:cytoplasm"/>
    <property type="evidence" value="ECO:0007669"/>
    <property type="project" value="TreeGrafter"/>
</dbReference>
<dbReference type="PROSITE" id="PS50021">
    <property type="entry name" value="CH"/>
    <property type="match status" value="4"/>
</dbReference>
<dbReference type="SUPFAM" id="SSF47576">
    <property type="entry name" value="Calponin-homology domain, CH-domain"/>
    <property type="match status" value="1"/>
</dbReference>
<keyword evidence="4" id="KW-0009">Actin-binding</keyword>
<dbReference type="PANTHER" id="PTHR19961:SF18">
    <property type="entry name" value="FI19014P1"/>
    <property type="match status" value="1"/>
</dbReference>
<comment type="caution">
    <text evidence="7">The sequence shown here is derived from an EMBL/GenBank/DDBJ whole genome shotgun (WGS) entry which is preliminary data.</text>
</comment>
<dbReference type="GO" id="GO:0051639">
    <property type="term" value="P:actin filament network formation"/>
    <property type="evidence" value="ECO:0007669"/>
    <property type="project" value="TreeGrafter"/>
</dbReference>
<evidence type="ECO:0000256" key="1">
    <source>
        <dbReference type="ARBA" id="ARBA00022723"/>
    </source>
</evidence>
<dbReference type="InterPro" id="IPR001715">
    <property type="entry name" value="CH_dom"/>
</dbReference>
<dbReference type="InterPro" id="IPR002048">
    <property type="entry name" value="EF_hand_dom"/>
</dbReference>
<dbReference type="EMBL" id="CAKAEH010001625">
    <property type="protein sequence ID" value="CAG9538130.1"/>
    <property type="molecule type" value="Genomic_DNA"/>
</dbReference>
<dbReference type="Proteomes" id="UP000746747">
    <property type="component" value="Unassembled WGS sequence"/>
</dbReference>
<dbReference type="CDD" id="cd21298">
    <property type="entry name" value="CH_PLS_rpt3"/>
    <property type="match status" value="1"/>
</dbReference>
<evidence type="ECO:0008006" key="9">
    <source>
        <dbReference type="Google" id="ProtNLM"/>
    </source>
</evidence>
<feature type="domain" description="Calponin-homology (CH)" evidence="5">
    <location>
        <begin position="366"/>
        <end position="471"/>
    </location>
</feature>
<evidence type="ECO:0000313" key="7">
    <source>
        <dbReference type="EMBL" id="CAG9538130.1"/>
    </source>
</evidence>
<dbReference type="InterPro" id="IPR039959">
    <property type="entry name" value="Fimbrin/Plastin"/>
</dbReference>
<dbReference type="FunFam" id="1.10.418.10:FF:000042">
    <property type="entry name" value="Fimbrin, putative"/>
    <property type="match status" value="1"/>
</dbReference>
<keyword evidence="3" id="KW-0106">Calcium</keyword>
<dbReference type="FunFam" id="1.10.418.10:FF:000010">
    <property type="entry name" value="Plastin-3 isoform 1"/>
    <property type="match status" value="1"/>
</dbReference>
<dbReference type="CDD" id="cd21301">
    <property type="entry name" value="CH_PLS_rpt4"/>
    <property type="match status" value="1"/>
</dbReference>
<feature type="domain" description="Calponin-homology (CH)" evidence="5">
    <location>
        <begin position="489"/>
        <end position="597"/>
    </location>
</feature>
<dbReference type="GO" id="GO:0005884">
    <property type="term" value="C:actin filament"/>
    <property type="evidence" value="ECO:0007669"/>
    <property type="project" value="TreeGrafter"/>
</dbReference>
<dbReference type="Gene3D" id="1.10.418.10">
    <property type="entry name" value="Calponin-like domain"/>
    <property type="match status" value="4"/>
</dbReference>
<protein>
    <recommendedName>
        <fullName evidence="9">Plastin-2</fullName>
    </recommendedName>
</protein>
<feature type="domain" description="Calponin-homology (CH)" evidence="5">
    <location>
        <begin position="611"/>
        <end position="718"/>
    </location>
</feature>
<keyword evidence="1" id="KW-0479">Metal-binding</keyword>
<dbReference type="PROSITE" id="PS50222">
    <property type="entry name" value="EF_HAND_2"/>
    <property type="match status" value="1"/>
</dbReference>
<reference evidence="7" key="1">
    <citation type="submission" date="2021-09" db="EMBL/GenBank/DDBJ databases">
        <authorList>
            <consortium name="Pathogen Informatics"/>
        </authorList>
    </citation>
    <scope>NUCLEOTIDE SEQUENCE</scope>
</reference>
<dbReference type="PANTHER" id="PTHR19961">
    <property type="entry name" value="FIMBRIN/PLASTIN"/>
    <property type="match status" value="1"/>
</dbReference>
<dbReference type="AlphaFoldDB" id="A0A8J2MC00"/>
<dbReference type="SMART" id="SM00033">
    <property type="entry name" value="CH"/>
    <property type="match status" value="4"/>
</dbReference>
<dbReference type="GO" id="GO:0051015">
    <property type="term" value="F:actin filament binding"/>
    <property type="evidence" value="ECO:0007669"/>
    <property type="project" value="InterPro"/>
</dbReference>
<dbReference type="GO" id="GO:0051017">
    <property type="term" value="P:actin filament bundle assembly"/>
    <property type="evidence" value="ECO:0007669"/>
    <property type="project" value="InterPro"/>
</dbReference>
<dbReference type="InterPro" id="IPR011992">
    <property type="entry name" value="EF-hand-dom_pair"/>
</dbReference>
<evidence type="ECO:0000256" key="2">
    <source>
        <dbReference type="ARBA" id="ARBA00022737"/>
    </source>
</evidence>
<dbReference type="FunFam" id="1.10.418.10:FF:000031">
    <property type="entry name" value="Fimbrin-2 like"/>
    <property type="match status" value="1"/>
</dbReference>
<dbReference type="Pfam" id="PF00307">
    <property type="entry name" value="CH"/>
    <property type="match status" value="4"/>
</dbReference>
<evidence type="ECO:0000259" key="5">
    <source>
        <dbReference type="PROSITE" id="PS50021"/>
    </source>
</evidence>
<dbReference type="InterPro" id="IPR036872">
    <property type="entry name" value="CH_dom_sf"/>
</dbReference>